<feature type="domain" description="TLC" evidence="7">
    <location>
        <begin position="58"/>
        <end position="259"/>
    </location>
</feature>
<protein>
    <submittedName>
        <fullName evidence="8">G193 protein</fullName>
    </submittedName>
</protein>
<feature type="transmembrane region" description="Helical" evidence="6">
    <location>
        <begin position="186"/>
        <end position="210"/>
    </location>
</feature>
<comment type="subcellular location">
    <subcellularLocation>
        <location evidence="1">Membrane</location>
        <topology evidence="1">Multi-pass membrane protein</topology>
    </subcellularLocation>
</comment>
<evidence type="ECO:0000256" key="2">
    <source>
        <dbReference type="ARBA" id="ARBA00022692"/>
    </source>
</evidence>
<keyword evidence="2 5" id="KW-0812">Transmembrane</keyword>
<sequence length="267" mass="30247">MELLKHWLDSSKLFNRPDSAAGLSQIQTVYAAFAICWVIFLIFDWTGIDLPRKKLSRKDTVDWHSRVISSVHAIILCVGALGSYMELQGVTREALVKGYAVWPDVFARIFLGYLLYDTSNMLVYFKYLGDPSAIVHHALFMMAAAYVLDQSVMAFPFIWLALGEISTPSVNLRWHLAVLGEKESNLYLINGLLLTFLFFSARVICYGAGLWHLWGLRDVWAGPKEPVTNYILVALFCLGYALNLYWMQAILKGAIKAVRRPTTKKQA</sequence>
<comment type="caution">
    <text evidence="8">The sequence shown here is derived from an EMBL/GenBank/DDBJ whole genome shotgun (WGS) entry which is preliminary data.</text>
</comment>
<accession>A0ABP1FFC0</accession>
<feature type="transmembrane region" description="Helical" evidence="6">
    <location>
        <begin position="67"/>
        <end position="87"/>
    </location>
</feature>
<dbReference type="InterPro" id="IPR050846">
    <property type="entry name" value="TLCD"/>
</dbReference>
<evidence type="ECO:0000256" key="1">
    <source>
        <dbReference type="ARBA" id="ARBA00004141"/>
    </source>
</evidence>
<dbReference type="InterPro" id="IPR006634">
    <property type="entry name" value="TLC-dom"/>
</dbReference>
<keyword evidence="3 6" id="KW-1133">Transmembrane helix</keyword>
<feature type="transmembrane region" description="Helical" evidence="6">
    <location>
        <begin position="20"/>
        <end position="46"/>
    </location>
</feature>
<proteinExistence type="predicted"/>
<dbReference type="PANTHER" id="PTHR13439:SF0">
    <property type="entry name" value="TOPOISOMERASE I DAMAGE AFFECTED PROTEIN 4"/>
    <property type="match status" value="1"/>
</dbReference>
<keyword evidence="4 5" id="KW-0472">Membrane</keyword>
<dbReference type="SMART" id="SM00724">
    <property type="entry name" value="TLC"/>
    <property type="match status" value="1"/>
</dbReference>
<evidence type="ECO:0000256" key="4">
    <source>
        <dbReference type="ARBA" id="ARBA00023136"/>
    </source>
</evidence>
<evidence type="ECO:0000313" key="8">
    <source>
        <dbReference type="EMBL" id="CAL5218506.1"/>
    </source>
</evidence>
<evidence type="ECO:0000256" key="3">
    <source>
        <dbReference type="ARBA" id="ARBA00022989"/>
    </source>
</evidence>
<dbReference type="PROSITE" id="PS50922">
    <property type="entry name" value="TLC"/>
    <property type="match status" value="1"/>
</dbReference>
<feature type="transmembrane region" description="Helical" evidence="6">
    <location>
        <begin position="230"/>
        <end position="251"/>
    </location>
</feature>
<evidence type="ECO:0000313" key="9">
    <source>
        <dbReference type="Proteomes" id="UP001497392"/>
    </source>
</evidence>
<keyword evidence="9" id="KW-1185">Reference proteome</keyword>
<dbReference type="PANTHER" id="PTHR13439">
    <property type="entry name" value="CT120 PROTEIN"/>
    <property type="match status" value="1"/>
</dbReference>
<reference evidence="8 9" key="1">
    <citation type="submission" date="2024-06" db="EMBL/GenBank/DDBJ databases">
        <authorList>
            <person name="Kraege A."/>
            <person name="Thomma B."/>
        </authorList>
    </citation>
    <scope>NUCLEOTIDE SEQUENCE [LARGE SCALE GENOMIC DNA]</scope>
</reference>
<evidence type="ECO:0000256" key="6">
    <source>
        <dbReference type="SAM" id="Phobius"/>
    </source>
</evidence>
<evidence type="ECO:0000256" key="5">
    <source>
        <dbReference type="PROSITE-ProRule" id="PRU00205"/>
    </source>
</evidence>
<dbReference type="Pfam" id="PF03798">
    <property type="entry name" value="TRAM_LAG1_CLN8"/>
    <property type="match status" value="1"/>
</dbReference>
<dbReference type="EMBL" id="CAXHTA020000001">
    <property type="protein sequence ID" value="CAL5218506.1"/>
    <property type="molecule type" value="Genomic_DNA"/>
</dbReference>
<evidence type="ECO:0000259" key="7">
    <source>
        <dbReference type="PROSITE" id="PS50922"/>
    </source>
</evidence>
<organism evidence="8 9">
    <name type="scientific">Coccomyxa viridis</name>
    <dbReference type="NCBI Taxonomy" id="1274662"/>
    <lineage>
        <taxon>Eukaryota</taxon>
        <taxon>Viridiplantae</taxon>
        <taxon>Chlorophyta</taxon>
        <taxon>core chlorophytes</taxon>
        <taxon>Trebouxiophyceae</taxon>
        <taxon>Trebouxiophyceae incertae sedis</taxon>
        <taxon>Coccomyxaceae</taxon>
        <taxon>Coccomyxa</taxon>
    </lineage>
</organism>
<gene>
    <name evidence="8" type="primary">g193</name>
    <name evidence="8" type="ORF">VP750_LOCUS165</name>
</gene>
<name>A0ABP1FFC0_9CHLO</name>
<dbReference type="Proteomes" id="UP001497392">
    <property type="component" value="Unassembled WGS sequence"/>
</dbReference>